<evidence type="ECO:0000313" key="9">
    <source>
        <dbReference type="Proteomes" id="UP001204439"/>
    </source>
</evidence>
<feature type="domain" description="Methyltransferase small" evidence="6">
    <location>
        <begin position="147"/>
        <end position="228"/>
    </location>
</feature>
<evidence type="ECO:0000256" key="5">
    <source>
        <dbReference type="ARBA" id="ARBA00048391"/>
    </source>
</evidence>
<dbReference type="SUPFAM" id="SSF53335">
    <property type="entry name" value="S-adenosyl-L-methionine-dependent methyltransferases"/>
    <property type="match status" value="1"/>
</dbReference>
<evidence type="ECO:0000256" key="2">
    <source>
        <dbReference type="ARBA" id="ARBA00022603"/>
    </source>
</evidence>
<accession>A0ABU4JFH5</accession>
<dbReference type="NCBIfam" id="TIGR00536">
    <property type="entry name" value="hemK_fam"/>
    <property type="match status" value="1"/>
</dbReference>
<keyword evidence="9" id="KW-1185">Reference proteome</keyword>
<evidence type="ECO:0000256" key="3">
    <source>
        <dbReference type="ARBA" id="ARBA00022679"/>
    </source>
</evidence>
<keyword evidence="3 8" id="KW-0808">Transferase</keyword>
<keyword evidence="4" id="KW-0949">S-adenosyl-L-methionine</keyword>
<dbReference type="Proteomes" id="UP001204439">
    <property type="component" value="Unassembled WGS sequence"/>
</dbReference>
<evidence type="ECO:0000256" key="1">
    <source>
        <dbReference type="ARBA" id="ARBA00012771"/>
    </source>
</evidence>
<gene>
    <name evidence="8" type="ORF">NG800_005055</name>
</gene>
<reference evidence="8 9" key="1">
    <citation type="submission" date="2023-11" db="EMBL/GenBank/DDBJ databases">
        <title>First isolation, identification, and characterization of non-pathogenic Epilithonimonas ginsengisoli isolated from diseased farmed rainbow trout (Oncorhynchus mykiss) in Chile.</title>
        <authorList>
            <person name="Miranda C.D."/>
            <person name="Irgang R."/>
            <person name="Concha C."/>
            <person name="Rojas R."/>
            <person name="Avendano R."/>
        </authorList>
    </citation>
    <scope>NUCLEOTIDE SEQUENCE [LARGE SCALE GENOMIC DNA]</scope>
    <source>
        <strain evidence="8 9">FP99</strain>
    </source>
</reference>
<proteinExistence type="predicted"/>
<dbReference type="InterPro" id="IPR007848">
    <property type="entry name" value="Small_mtfrase_dom"/>
</dbReference>
<dbReference type="Pfam" id="PF05175">
    <property type="entry name" value="MTS"/>
    <property type="match status" value="1"/>
</dbReference>
<dbReference type="EC" id="2.1.1.297" evidence="1"/>
<dbReference type="GO" id="GO:0008168">
    <property type="term" value="F:methyltransferase activity"/>
    <property type="evidence" value="ECO:0007669"/>
    <property type="project" value="UniProtKB-KW"/>
</dbReference>
<dbReference type="PANTHER" id="PTHR18895:SF74">
    <property type="entry name" value="MTRF1L RELEASE FACTOR GLUTAMINE METHYLTRANSFERASE"/>
    <property type="match status" value="1"/>
</dbReference>
<dbReference type="InterPro" id="IPR029063">
    <property type="entry name" value="SAM-dependent_MTases_sf"/>
</dbReference>
<evidence type="ECO:0000259" key="6">
    <source>
        <dbReference type="Pfam" id="PF05175"/>
    </source>
</evidence>
<comment type="catalytic activity">
    <reaction evidence="5">
        <text>L-glutaminyl-[peptide chain release factor] + S-adenosyl-L-methionine = N(5)-methyl-L-glutaminyl-[peptide chain release factor] + S-adenosyl-L-homocysteine + H(+)</text>
        <dbReference type="Rhea" id="RHEA:42896"/>
        <dbReference type="Rhea" id="RHEA-COMP:10271"/>
        <dbReference type="Rhea" id="RHEA-COMP:10272"/>
        <dbReference type="ChEBI" id="CHEBI:15378"/>
        <dbReference type="ChEBI" id="CHEBI:30011"/>
        <dbReference type="ChEBI" id="CHEBI:57856"/>
        <dbReference type="ChEBI" id="CHEBI:59789"/>
        <dbReference type="ChEBI" id="CHEBI:61891"/>
        <dbReference type="EC" id="2.1.1.297"/>
    </reaction>
</comment>
<evidence type="ECO:0000313" key="8">
    <source>
        <dbReference type="EMBL" id="MDW8548266.1"/>
    </source>
</evidence>
<dbReference type="InterPro" id="IPR002052">
    <property type="entry name" value="DNA_methylase_N6_adenine_CS"/>
</dbReference>
<dbReference type="InterPro" id="IPR050320">
    <property type="entry name" value="N5-glutamine_MTase"/>
</dbReference>
<dbReference type="Gene3D" id="1.10.8.10">
    <property type="entry name" value="DNA helicase RuvA subunit, C-terminal domain"/>
    <property type="match status" value="1"/>
</dbReference>
<sequence>MKRSEIKILFYEELSEIYSKTEIEELFSIFAEHFLNLNKIELRHSLENELSESDSNKFSEAISELKTGKPFQQILGETEFYGMKFFVNEHVLIPRPETEELLELAINKIKEKRQKIQVFDSVQTDNVQLERLRESQPDNQKPKTNDHFRILDIGTGSGIIPIVLKKYFPEAEVSAIDISNDALEVARRNSEFHKTEINFINKDYLNEVFNSAQTDKEIYDVIISNPPYIGIEENPEIEVSVKGFEPNLALFSPTSDALIFYRKIAEDCKNHLSENGLLFLEINQKLGKETLELFQDGFSEVELLKDISGNDRMIFGRK</sequence>
<dbReference type="EMBL" id="JAMXLT020000006">
    <property type="protein sequence ID" value="MDW8548266.1"/>
    <property type="molecule type" value="Genomic_DNA"/>
</dbReference>
<keyword evidence="2 8" id="KW-0489">Methyltransferase</keyword>
<protein>
    <recommendedName>
        <fullName evidence="1">peptide chain release factor N(5)-glutamine methyltransferase</fullName>
        <ecNumber evidence="1">2.1.1.297</ecNumber>
    </recommendedName>
</protein>
<dbReference type="InterPro" id="IPR004556">
    <property type="entry name" value="HemK-like"/>
</dbReference>
<organism evidence="8 9">
    <name type="scientific">Epilithonimonas ginsengisoli</name>
    <dbReference type="NCBI Taxonomy" id="1245592"/>
    <lineage>
        <taxon>Bacteria</taxon>
        <taxon>Pseudomonadati</taxon>
        <taxon>Bacteroidota</taxon>
        <taxon>Flavobacteriia</taxon>
        <taxon>Flavobacteriales</taxon>
        <taxon>Weeksellaceae</taxon>
        <taxon>Chryseobacterium group</taxon>
        <taxon>Epilithonimonas</taxon>
    </lineage>
</organism>
<dbReference type="Gene3D" id="3.40.50.150">
    <property type="entry name" value="Vaccinia Virus protein VP39"/>
    <property type="match status" value="1"/>
</dbReference>
<dbReference type="Pfam" id="PF17827">
    <property type="entry name" value="PrmC_N"/>
    <property type="match status" value="1"/>
</dbReference>
<comment type="caution">
    <text evidence="8">The sequence shown here is derived from an EMBL/GenBank/DDBJ whole genome shotgun (WGS) entry which is preliminary data.</text>
</comment>
<dbReference type="CDD" id="cd02440">
    <property type="entry name" value="AdoMet_MTases"/>
    <property type="match status" value="1"/>
</dbReference>
<evidence type="ECO:0000259" key="7">
    <source>
        <dbReference type="Pfam" id="PF17827"/>
    </source>
</evidence>
<dbReference type="PROSITE" id="PS00092">
    <property type="entry name" value="N6_MTASE"/>
    <property type="match status" value="1"/>
</dbReference>
<dbReference type="GO" id="GO:0032259">
    <property type="term" value="P:methylation"/>
    <property type="evidence" value="ECO:0007669"/>
    <property type="project" value="UniProtKB-KW"/>
</dbReference>
<dbReference type="InterPro" id="IPR040758">
    <property type="entry name" value="PrmC_N"/>
</dbReference>
<evidence type="ECO:0000256" key="4">
    <source>
        <dbReference type="ARBA" id="ARBA00022691"/>
    </source>
</evidence>
<dbReference type="RefSeq" id="WP_063970772.1">
    <property type="nucleotide sequence ID" value="NZ_JAMXLT020000006.1"/>
</dbReference>
<name>A0ABU4JFH5_9FLAO</name>
<feature type="domain" description="Release factor glutamine methyltransferase N-terminal" evidence="7">
    <location>
        <begin position="14"/>
        <end position="76"/>
    </location>
</feature>
<dbReference type="PANTHER" id="PTHR18895">
    <property type="entry name" value="HEMK METHYLTRANSFERASE"/>
    <property type="match status" value="1"/>
</dbReference>